<feature type="domain" description="Transcription factor LuxR-like autoinducer-binding" evidence="4">
    <location>
        <begin position="35"/>
        <end position="124"/>
    </location>
</feature>
<reference evidence="6" key="1">
    <citation type="submission" date="2016-10" db="EMBL/GenBank/DDBJ databases">
        <authorList>
            <person name="Varghese N."/>
            <person name="Submissions S."/>
        </authorList>
    </citation>
    <scope>NUCLEOTIDE SEQUENCE [LARGE SCALE GENOMIC DNA]</scope>
    <source>
        <strain evidence="6">DSM 26879</strain>
    </source>
</reference>
<organism evidence="5 6">
    <name type="scientific">Yoonia tamlensis</name>
    <dbReference type="NCBI Taxonomy" id="390270"/>
    <lineage>
        <taxon>Bacteria</taxon>
        <taxon>Pseudomonadati</taxon>
        <taxon>Pseudomonadota</taxon>
        <taxon>Alphaproteobacteria</taxon>
        <taxon>Rhodobacterales</taxon>
        <taxon>Paracoccaceae</taxon>
        <taxon>Yoonia</taxon>
    </lineage>
</organism>
<dbReference type="Pfam" id="PF03472">
    <property type="entry name" value="Autoind_bind"/>
    <property type="match status" value="1"/>
</dbReference>
<dbReference type="STRING" id="390270.SAMN04488005_1701"/>
<dbReference type="SUPFAM" id="SSF75516">
    <property type="entry name" value="Pheromone-binding domain of LuxR-like quorum-sensing transcription factors"/>
    <property type="match status" value="1"/>
</dbReference>
<evidence type="ECO:0000259" key="4">
    <source>
        <dbReference type="Pfam" id="PF03472"/>
    </source>
</evidence>
<dbReference type="Gene3D" id="3.30.450.80">
    <property type="entry name" value="Transcription factor LuxR-like, autoinducer-binding domain"/>
    <property type="match status" value="1"/>
</dbReference>
<dbReference type="GO" id="GO:0003677">
    <property type="term" value="F:DNA binding"/>
    <property type="evidence" value="ECO:0007669"/>
    <property type="project" value="UniProtKB-KW"/>
</dbReference>
<accession>A0A1I6GI31</accession>
<dbReference type="Proteomes" id="UP000199478">
    <property type="component" value="Unassembled WGS sequence"/>
</dbReference>
<dbReference type="EMBL" id="FOYP01000001">
    <property type="protein sequence ID" value="SFR41855.1"/>
    <property type="molecule type" value="Genomic_DNA"/>
</dbReference>
<keyword evidence="2" id="KW-0238">DNA-binding</keyword>
<keyword evidence="3" id="KW-0804">Transcription</keyword>
<dbReference type="OrthoDB" id="7826109at2"/>
<dbReference type="AlphaFoldDB" id="A0A1I6GI31"/>
<evidence type="ECO:0000256" key="1">
    <source>
        <dbReference type="ARBA" id="ARBA00023015"/>
    </source>
</evidence>
<keyword evidence="6" id="KW-1185">Reference proteome</keyword>
<name>A0A1I6GI31_9RHOB</name>
<protein>
    <submittedName>
        <fullName evidence="5">LuxR family transcriptional regulator</fullName>
    </submittedName>
</protein>
<dbReference type="InterPro" id="IPR005143">
    <property type="entry name" value="TF_LuxR_autoind-bd_dom"/>
</dbReference>
<dbReference type="InterPro" id="IPR036693">
    <property type="entry name" value="TF_LuxR_autoind-bd_dom_sf"/>
</dbReference>
<sequence length="162" mass="18033">MSQTQFEISEVLEQLSECAPAGYALGFHIAFTTPKFMFQSYPKAWLDYYSQNGLIMADPMVAWGFENTGACRWSDLDDPGGVMKKAAEFGMPYGVVYAIKADDSLSICGFARADREFSDSEIDDISNKINYLHKSTADQARLSPETVQELKNMSILFTHPGS</sequence>
<evidence type="ECO:0000313" key="6">
    <source>
        <dbReference type="Proteomes" id="UP000199478"/>
    </source>
</evidence>
<keyword evidence="1" id="KW-0805">Transcription regulation</keyword>
<evidence type="ECO:0000313" key="5">
    <source>
        <dbReference type="EMBL" id="SFR41855.1"/>
    </source>
</evidence>
<evidence type="ECO:0000256" key="3">
    <source>
        <dbReference type="ARBA" id="ARBA00023163"/>
    </source>
</evidence>
<evidence type="ECO:0000256" key="2">
    <source>
        <dbReference type="ARBA" id="ARBA00023125"/>
    </source>
</evidence>
<gene>
    <name evidence="5" type="ORF">SAMN04488005_1701</name>
</gene>
<proteinExistence type="predicted"/>